<keyword evidence="3" id="KW-0560">Oxidoreductase</keyword>
<dbReference type="Pfam" id="PF13360">
    <property type="entry name" value="PQQ_2"/>
    <property type="match status" value="2"/>
</dbReference>
<sequence>MLVIAGISCRLQPGMAACGSGYRQVSRSRTRARNKDMVGMEATPRLSRRRPVLRAAWLAAAFVAAAGTATAADWPMISHDPSGNHSQPDETAISAANVSRLAPHWVLTVAGIVTATPAVVNGAVYFPDSGGKFWKVDARTGRVAWSVSVAELTGGGKASSRTSPAYADGMVFIGANAGAQLIAVDAGTGRKRWMTQLDTHPSALLTGSPVVVGDRIYMPVSSNEQMAAAKPGYACCTFRGSLVALDIHTGKIVWKTYTMPDNGGRAGGFSGGAALAIPAVDAEKGIIWFATDHQYTQPESVVACLAGAADDWKPGCYPPDARFNSLVALDLATGQPKWSFRGSGADVYRFACGTLPQPWDALAKDYTGAGPARYCPPAGDFLDWSFATGSPQLFRATAGGKPRDLVGVGEKSGIYWVFDALTGEPVWHTLIGPYSEPGGITWGAAYDGNRIYVTLANVDHTPYRLASGRIAEGGFWTALDPATGKVVWQTAEPKGALVYAAPVVANGVLYVSSLEKGEGKQLYALDPATGAILWQFSTGGSVMAHPAVADGMVFWGSGAPSWFPEAVGNDKVFGLSVDGR</sequence>
<proteinExistence type="inferred from homology"/>
<dbReference type="InterPro" id="IPR018391">
    <property type="entry name" value="PQQ_b-propeller_rpt"/>
</dbReference>
<dbReference type="Proteomes" id="UP000239724">
    <property type="component" value="Unassembled WGS sequence"/>
</dbReference>
<dbReference type="SUPFAM" id="SSF50998">
    <property type="entry name" value="Quinoprotein alcohol dehydrogenase-like"/>
    <property type="match status" value="2"/>
</dbReference>
<comment type="similarity">
    <text evidence="2">Belongs to the bacterial PQQ dehydrogenase family.</text>
</comment>
<protein>
    <recommendedName>
        <fullName evidence="4">Pyrrolo-quinoline quinone repeat domain-containing protein</fullName>
    </recommendedName>
</protein>
<dbReference type="InterPro" id="IPR011047">
    <property type="entry name" value="Quinoprotein_ADH-like_sf"/>
</dbReference>
<feature type="domain" description="Pyrrolo-quinoline quinone repeat" evidence="4">
    <location>
        <begin position="477"/>
        <end position="555"/>
    </location>
</feature>
<name>A0A2S6N3I0_RHOGL</name>
<evidence type="ECO:0000256" key="2">
    <source>
        <dbReference type="ARBA" id="ARBA00008156"/>
    </source>
</evidence>
<dbReference type="PANTHER" id="PTHR32303">
    <property type="entry name" value="QUINOPROTEIN ALCOHOL DEHYDROGENASE (CYTOCHROME C)"/>
    <property type="match status" value="1"/>
</dbReference>
<keyword evidence="6" id="KW-1185">Reference proteome</keyword>
<gene>
    <name evidence="5" type="ORF">CCS01_22565</name>
</gene>
<comment type="caution">
    <text evidence="5">The sequence shown here is derived from an EMBL/GenBank/DDBJ whole genome shotgun (WGS) entry which is preliminary data.</text>
</comment>
<dbReference type="PANTHER" id="PTHR32303:SF10">
    <property type="entry name" value="OUTER MEMBRANE PROTEIN ASSEMBLY FACTOR BAMB"/>
    <property type="match status" value="1"/>
</dbReference>
<organism evidence="5 6">
    <name type="scientific">Rhodopila globiformis</name>
    <name type="common">Rhodopseudomonas globiformis</name>
    <dbReference type="NCBI Taxonomy" id="1071"/>
    <lineage>
        <taxon>Bacteria</taxon>
        <taxon>Pseudomonadati</taxon>
        <taxon>Pseudomonadota</taxon>
        <taxon>Alphaproteobacteria</taxon>
        <taxon>Acetobacterales</taxon>
        <taxon>Acetobacteraceae</taxon>
        <taxon>Rhodopila</taxon>
    </lineage>
</organism>
<dbReference type="InterPro" id="IPR015943">
    <property type="entry name" value="WD40/YVTN_repeat-like_dom_sf"/>
</dbReference>
<dbReference type="InterPro" id="IPR002372">
    <property type="entry name" value="PQQ_rpt_dom"/>
</dbReference>
<accession>A0A2S6N3I0</accession>
<dbReference type="Gene3D" id="2.130.10.10">
    <property type="entry name" value="YVTN repeat-like/Quinoprotein amine dehydrogenase"/>
    <property type="match status" value="1"/>
</dbReference>
<evidence type="ECO:0000259" key="4">
    <source>
        <dbReference type="Pfam" id="PF13360"/>
    </source>
</evidence>
<comment type="cofactor">
    <cofactor evidence="1">
        <name>pyrroloquinoline quinone</name>
        <dbReference type="ChEBI" id="CHEBI:58442"/>
    </cofactor>
</comment>
<dbReference type="AlphaFoldDB" id="A0A2S6N3I0"/>
<reference evidence="5 6" key="1">
    <citation type="journal article" date="2018" name="Arch. Microbiol.">
        <title>New insights into the metabolic potential of the phototrophic purple bacterium Rhodopila globiformis DSM 161(T) from its draft genome sequence and evidence for a vanadium-dependent nitrogenase.</title>
        <authorList>
            <person name="Imhoff J.F."/>
            <person name="Rahn T."/>
            <person name="Kunzel S."/>
            <person name="Neulinger S.C."/>
        </authorList>
    </citation>
    <scope>NUCLEOTIDE SEQUENCE [LARGE SCALE GENOMIC DNA]</scope>
    <source>
        <strain evidence="5 6">DSM 161</strain>
    </source>
</reference>
<dbReference type="SMART" id="SM00564">
    <property type="entry name" value="PQQ"/>
    <property type="match status" value="6"/>
</dbReference>
<evidence type="ECO:0000256" key="3">
    <source>
        <dbReference type="ARBA" id="ARBA00023002"/>
    </source>
</evidence>
<dbReference type="Gene3D" id="2.140.10.10">
    <property type="entry name" value="Quinoprotein alcohol dehydrogenase-like superfamily"/>
    <property type="match status" value="1"/>
</dbReference>
<evidence type="ECO:0000313" key="5">
    <source>
        <dbReference type="EMBL" id="PPQ29175.1"/>
    </source>
</evidence>
<feature type="domain" description="Pyrrolo-quinoline quinone repeat" evidence="4">
    <location>
        <begin position="102"/>
        <end position="218"/>
    </location>
</feature>
<evidence type="ECO:0000313" key="6">
    <source>
        <dbReference type="Proteomes" id="UP000239724"/>
    </source>
</evidence>
<dbReference type="EMBL" id="NHRY01000232">
    <property type="protein sequence ID" value="PPQ29175.1"/>
    <property type="molecule type" value="Genomic_DNA"/>
</dbReference>
<dbReference type="GO" id="GO:0016491">
    <property type="term" value="F:oxidoreductase activity"/>
    <property type="evidence" value="ECO:0007669"/>
    <property type="project" value="UniProtKB-KW"/>
</dbReference>
<evidence type="ECO:0000256" key="1">
    <source>
        <dbReference type="ARBA" id="ARBA00001931"/>
    </source>
</evidence>